<name>K0NP96_DESTT</name>
<dbReference type="PANTHER" id="PTHR30055">
    <property type="entry name" value="HTH-TYPE TRANSCRIPTIONAL REGULATOR RUTR"/>
    <property type="match status" value="1"/>
</dbReference>
<dbReference type="SUPFAM" id="SSF48498">
    <property type="entry name" value="Tetracyclin repressor-like, C-terminal domain"/>
    <property type="match status" value="1"/>
</dbReference>
<evidence type="ECO:0000256" key="2">
    <source>
        <dbReference type="PROSITE-ProRule" id="PRU00335"/>
    </source>
</evidence>
<dbReference type="GO" id="GO:0000976">
    <property type="term" value="F:transcription cis-regulatory region binding"/>
    <property type="evidence" value="ECO:0007669"/>
    <property type="project" value="TreeGrafter"/>
</dbReference>
<organism evidence="4 5">
    <name type="scientific">Desulfobacula toluolica (strain DSM 7467 / Tol2)</name>
    <dbReference type="NCBI Taxonomy" id="651182"/>
    <lineage>
        <taxon>Bacteria</taxon>
        <taxon>Pseudomonadati</taxon>
        <taxon>Thermodesulfobacteriota</taxon>
        <taxon>Desulfobacteria</taxon>
        <taxon>Desulfobacterales</taxon>
        <taxon>Desulfobacteraceae</taxon>
        <taxon>Desulfobacula</taxon>
    </lineage>
</organism>
<dbReference type="InterPro" id="IPR001647">
    <property type="entry name" value="HTH_TetR"/>
</dbReference>
<dbReference type="InterPro" id="IPR009057">
    <property type="entry name" value="Homeodomain-like_sf"/>
</dbReference>
<gene>
    <name evidence="4" type="ordered locus">TOL2_C37920</name>
</gene>
<dbReference type="Pfam" id="PF09209">
    <property type="entry name" value="CecR_C"/>
    <property type="match status" value="1"/>
</dbReference>
<evidence type="ECO:0000313" key="4">
    <source>
        <dbReference type="EMBL" id="CCK81948.1"/>
    </source>
</evidence>
<dbReference type="InterPro" id="IPR015292">
    <property type="entry name" value="Tscrpt_reg_YbiH_C"/>
</dbReference>
<dbReference type="Gene3D" id="1.10.10.60">
    <property type="entry name" value="Homeodomain-like"/>
    <property type="match status" value="1"/>
</dbReference>
<keyword evidence="1 2" id="KW-0238">DNA-binding</keyword>
<accession>K0NP96</accession>
<dbReference type="HOGENOM" id="CLU_1223145_0_0_7"/>
<feature type="domain" description="HTH tetR-type" evidence="3">
    <location>
        <begin position="8"/>
        <end position="68"/>
    </location>
</feature>
<dbReference type="STRING" id="651182.TOL2_C37920"/>
<keyword evidence="5" id="KW-1185">Reference proteome</keyword>
<dbReference type="KEGG" id="dto:TOL2_C37920"/>
<dbReference type="Gene3D" id="1.10.357.10">
    <property type="entry name" value="Tetracycline Repressor, domain 2"/>
    <property type="match status" value="1"/>
</dbReference>
<sequence length="226" mass="26287">MATYTSGDQTRELLISAAGELAALNGFSNVSIRAVANRAQRNIGSIHYHFKSKQELFKAVIRSATRASREYPPEKVLEEFEGRLHLPEIQAKAIRHMVHRSISVIFNAKKPWWHSRIIYQTMQHKDELWEMLHQELIEPEIKITQQLFKLIKPDLSDEDTFVHTMVMKTPIFFHADNSYSILIYLEKENYSKSYLQKMEDIIVVQTQLLLGLPTDKTLYAKNKNGE</sequence>
<dbReference type="OrthoDB" id="9790413at2"/>
<dbReference type="AlphaFoldDB" id="K0NP96"/>
<dbReference type="PRINTS" id="PR00455">
    <property type="entry name" value="HTHTETR"/>
</dbReference>
<dbReference type="PANTHER" id="PTHR30055:SF235">
    <property type="entry name" value="TRANSCRIPTIONAL REGULATORY PROTEIN"/>
    <property type="match status" value="1"/>
</dbReference>
<dbReference type="RefSeq" id="WP_014959131.1">
    <property type="nucleotide sequence ID" value="NC_018645.1"/>
</dbReference>
<dbReference type="InterPro" id="IPR036271">
    <property type="entry name" value="Tet_transcr_reg_TetR-rel_C_sf"/>
</dbReference>
<dbReference type="Proteomes" id="UP000007347">
    <property type="component" value="Chromosome"/>
</dbReference>
<evidence type="ECO:0000313" key="5">
    <source>
        <dbReference type="Proteomes" id="UP000007347"/>
    </source>
</evidence>
<dbReference type="GO" id="GO:0003700">
    <property type="term" value="F:DNA-binding transcription factor activity"/>
    <property type="evidence" value="ECO:0007669"/>
    <property type="project" value="TreeGrafter"/>
</dbReference>
<proteinExistence type="predicted"/>
<evidence type="ECO:0000256" key="1">
    <source>
        <dbReference type="ARBA" id="ARBA00023125"/>
    </source>
</evidence>
<evidence type="ECO:0000259" key="3">
    <source>
        <dbReference type="PROSITE" id="PS50977"/>
    </source>
</evidence>
<feature type="DNA-binding region" description="H-T-H motif" evidence="2">
    <location>
        <begin position="31"/>
        <end position="50"/>
    </location>
</feature>
<reference evidence="4 5" key="1">
    <citation type="journal article" date="2013" name="Environ. Microbiol.">
        <title>Complete genome, catabolic sub-proteomes and key-metabolites of Desulfobacula toluolica Tol2, a marine, aromatic compound-degrading, sulfate-reducing bacterium.</title>
        <authorList>
            <person name="Wohlbrand L."/>
            <person name="Jacob J.H."/>
            <person name="Kube M."/>
            <person name="Mussmann M."/>
            <person name="Jarling R."/>
            <person name="Beck A."/>
            <person name="Amann R."/>
            <person name="Wilkes H."/>
            <person name="Reinhardt R."/>
            <person name="Rabus R."/>
        </authorList>
    </citation>
    <scope>NUCLEOTIDE SEQUENCE [LARGE SCALE GENOMIC DNA]</scope>
    <source>
        <strain evidence="5">DSM 7467 / Tol2</strain>
    </source>
</reference>
<dbReference type="PROSITE" id="PS50977">
    <property type="entry name" value="HTH_TETR_2"/>
    <property type="match status" value="1"/>
</dbReference>
<dbReference type="InterPro" id="IPR050109">
    <property type="entry name" value="HTH-type_TetR-like_transc_reg"/>
</dbReference>
<dbReference type="SUPFAM" id="SSF46689">
    <property type="entry name" value="Homeodomain-like"/>
    <property type="match status" value="1"/>
</dbReference>
<dbReference type="EMBL" id="FO203503">
    <property type="protein sequence ID" value="CCK81948.1"/>
    <property type="molecule type" value="Genomic_DNA"/>
</dbReference>
<dbReference type="Pfam" id="PF00440">
    <property type="entry name" value="TetR_N"/>
    <property type="match status" value="1"/>
</dbReference>
<protein>
    <submittedName>
        <fullName evidence="4">Transcriptional regulator, TetR family</fullName>
    </submittedName>
</protein>